<evidence type="ECO:0000313" key="2">
    <source>
        <dbReference type="Proteomes" id="UP000321419"/>
    </source>
</evidence>
<sequence>MKSSQGGVKLSLVVVSIIVLGVSAWFNQASADQIPQSKKQSEQTTQTD</sequence>
<dbReference type="EMBL" id="BJUM01000002">
    <property type="protein sequence ID" value="GEK53410.1"/>
    <property type="molecule type" value="Genomic_DNA"/>
</dbReference>
<protein>
    <submittedName>
        <fullName evidence="1">Uncharacterized protein</fullName>
    </submittedName>
</protein>
<dbReference type="RefSeq" id="WP_164504422.1">
    <property type="nucleotide sequence ID" value="NZ_BJUM01000002.1"/>
</dbReference>
<name>A0A510XQY6_9GAMM</name>
<gene>
    <name evidence="1" type="ORF">PES01_02550</name>
</gene>
<accession>A0A510XQY6</accession>
<keyword evidence="2" id="KW-1185">Reference proteome</keyword>
<evidence type="ECO:0000313" key="1">
    <source>
        <dbReference type="EMBL" id="GEK53410.1"/>
    </source>
</evidence>
<comment type="caution">
    <text evidence="1">The sequence shown here is derived from an EMBL/GenBank/DDBJ whole genome shotgun (WGS) entry which is preliminary data.</text>
</comment>
<organism evidence="1 2">
    <name type="scientific">Pseudoalteromonas espejiana</name>
    <dbReference type="NCBI Taxonomy" id="28107"/>
    <lineage>
        <taxon>Bacteria</taxon>
        <taxon>Pseudomonadati</taxon>
        <taxon>Pseudomonadota</taxon>
        <taxon>Gammaproteobacteria</taxon>
        <taxon>Alteromonadales</taxon>
        <taxon>Pseudoalteromonadaceae</taxon>
        <taxon>Pseudoalteromonas</taxon>
    </lineage>
</organism>
<dbReference type="AlphaFoldDB" id="A0A510XQY6"/>
<dbReference type="Proteomes" id="UP000321419">
    <property type="component" value="Unassembled WGS sequence"/>
</dbReference>
<proteinExistence type="predicted"/>
<reference evidence="1 2" key="1">
    <citation type="submission" date="2019-07" db="EMBL/GenBank/DDBJ databases">
        <title>Whole genome shotgun sequence of Pseudoalteromonas espejiana NBRC 102222.</title>
        <authorList>
            <person name="Hosoyama A."/>
            <person name="Uohara A."/>
            <person name="Ohji S."/>
            <person name="Ichikawa N."/>
        </authorList>
    </citation>
    <scope>NUCLEOTIDE SEQUENCE [LARGE SCALE GENOMIC DNA]</scope>
    <source>
        <strain evidence="1 2">NBRC 102222</strain>
    </source>
</reference>